<gene>
    <name evidence="1" type="ORF">LCGC14_2028450</name>
</gene>
<accession>A0A0F9EVA6</accession>
<evidence type="ECO:0000313" key="1">
    <source>
        <dbReference type="EMBL" id="KKL78078.1"/>
    </source>
</evidence>
<reference evidence="1" key="1">
    <citation type="journal article" date="2015" name="Nature">
        <title>Complex archaea that bridge the gap between prokaryotes and eukaryotes.</title>
        <authorList>
            <person name="Spang A."/>
            <person name="Saw J.H."/>
            <person name="Jorgensen S.L."/>
            <person name="Zaremba-Niedzwiedzka K."/>
            <person name="Martijn J."/>
            <person name="Lind A.E."/>
            <person name="van Eijk R."/>
            <person name="Schleper C."/>
            <person name="Guy L."/>
            <person name="Ettema T.J."/>
        </authorList>
    </citation>
    <scope>NUCLEOTIDE SEQUENCE</scope>
</reference>
<protein>
    <submittedName>
        <fullName evidence="1">Uncharacterized protein</fullName>
    </submittedName>
</protein>
<dbReference type="EMBL" id="LAZR01023567">
    <property type="protein sequence ID" value="KKL78078.1"/>
    <property type="molecule type" value="Genomic_DNA"/>
</dbReference>
<dbReference type="AlphaFoldDB" id="A0A0F9EVA6"/>
<name>A0A0F9EVA6_9ZZZZ</name>
<organism evidence="1">
    <name type="scientific">marine sediment metagenome</name>
    <dbReference type="NCBI Taxonomy" id="412755"/>
    <lineage>
        <taxon>unclassified sequences</taxon>
        <taxon>metagenomes</taxon>
        <taxon>ecological metagenomes</taxon>
    </lineage>
</organism>
<sequence length="60" mass="6967">MSLLVIKRFILLIIKALLTEKMMMRLMVMGGDWLVEKSSNKLDDKIWPNMKKALEESVAD</sequence>
<comment type="caution">
    <text evidence="1">The sequence shown here is derived from an EMBL/GenBank/DDBJ whole genome shotgun (WGS) entry which is preliminary data.</text>
</comment>
<proteinExistence type="predicted"/>